<gene>
    <name evidence="1" type="ORF">H4R21_006251</name>
</gene>
<organism evidence="1 2">
    <name type="scientific">Coemansia helicoidea</name>
    <dbReference type="NCBI Taxonomy" id="1286919"/>
    <lineage>
        <taxon>Eukaryota</taxon>
        <taxon>Fungi</taxon>
        <taxon>Fungi incertae sedis</taxon>
        <taxon>Zoopagomycota</taxon>
        <taxon>Kickxellomycotina</taxon>
        <taxon>Kickxellomycetes</taxon>
        <taxon>Kickxellales</taxon>
        <taxon>Kickxellaceae</taxon>
        <taxon>Coemansia</taxon>
    </lineage>
</organism>
<accession>A0ACC1KMK8</accession>
<protein>
    <submittedName>
        <fullName evidence="1">Uncharacterized protein</fullName>
    </submittedName>
</protein>
<evidence type="ECO:0000313" key="2">
    <source>
        <dbReference type="Proteomes" id="UP001140087"/>
    </source>
</evidence>
<evidence type="ECO:0000313" key="1">
    <source>
        <dbReference type="EMBL" id="KAJ2791869.1"/>
    </source>
</evidence>
<proteinExistence type="predicted"/>
<sequence>PYTRGGNYGDADDPRARGLLRLVDLLARVGSRPTHVFVENVLNFENSRSRALLVAALLALGFEVQEWLLSPRQMGIPNNRQRYYLAARLRWPEPQPAATASAHAAWAAANSARAQAYLARGRAVLRAEWPFGPAPGTAAGRPLASYIDPACDADPALQVPAADILKRKRLGLDIVQRTSAGTATFTKAYGSRHLIGSGSLLQTQSTDTDGMAAQTPEELLALGLRFFSPDEVARLHHFPTAAADAAPRLLFPPHLSLRQRLQLLGNSLNVHVVAQLLRHVLFAADPWERMAE</sequence>
<keyword evidence="2" id="KW-1185">Reference proteome</keyword>
<dbReference type="EMBL" id="JANBUN010003228">
    <property type="protein sequence ID" value="KAJ2791869.1"/>
    <property type="molecule type" value="Genomic_DNA"/>
</dbReference>
<feature type="non-terminal residue" evidence="1">
    <location>
        <position position="1"/>
    </location>
</feature>
<name>A0ACC1KMK8_9FUNG</name>
<reference evidence="1" key="1">
    <citation type="submission" date="2022-07" db="EMBL/GenBank/DDBJ databases">
        <title>Phylogenomic reconstructions and comparative analyses of Kickxellomycotina fungi.</title>
        <authorList>
            <person name="Reynolds N.K."/>
            <person name="Stajich J.E."/>
            <person name="Barry K."/>
            <person name="Grigoriev I.V."/>
            <person name="Crous P."/>
            <person name="Smith M.E."/>
        </authorList>
    </citation>
    <scope>NUCLEOTIDE SEQUENCE</scope>
    <source>
        <strain evidence="1">BCRC 34780</strain>
    </source>
</reference>
<comment type="caution">
    <text evidence="1">The sequence shown here is derived from an EMBL/GenBank/DDBJ whole genome shotgun (WGS) entry which is preliminary data.</text>
</comment>
<dbReference type="Proteomes" id="UP001140087">
    <property type="component" value="Unassembled WGS sequence"/>
</dbReference>